<gene>
    <name evidence="1" type="ORF">PPROV_000247600</name>
</gene>
<keyword evidence="2" id="KW-1185">Reference proteome</keyword>
<dbReference type="OrthoDB" id="14563at2759"/>
<evidence type="ECO:0000313" key="2">
    <source>
        <dbReference type="Proteomes" id="UP000660262"/>
    </source>
</evidence>
<dbReference type="Gene3D" id="2.10.25.10">
    <property type="entry name" value="Laminin"/>
    <property type="match status" value="1"/>
</dbReference>
<evidence type="ECO:0000313" key="1">
    <source>
        <dbReference type="EMBL" id="GHP03721.1"/>
    </source>
</evidence>
<dbReference type="Proteomes" id="UP000660262">
    <property type="component" value="Unassembled WGS sequence"/>
</dbReference>
<protein>
    <submittedName>
        <fullName evidence="1">Uncharacterized protein</fullName>
    </submittedName>
</protein>
<comment type="caution">
    <text evidence="1">The sequence shown here is derived from an EMBL/GenBank/DDBJ whole genome shotgun (WGS) entry which is preliminary data.</text>
</comment>
<dbReference type="EMBL" id="BNJQ01000006">
    <property type="protein sequence ID" value="GHP03721.1"/>
    <property type="molecule type" value="Genomic_DNA"/>
</dbReference>
<reference evidence="1" key="1">
    <citation type="submission" date="2020-10" db="EMBL/GenBank/DDBJ databases">
        <title>Unveiling of a novel bifunctional photoreceptor, Dualchrome1, isolated from a cosmopolitan green alga.</title>
        <authorList>
            <person name="Suzuki S."/>
            <person name="Kawachi M."/>
        </authorList>
    </citation>
    <scope>NUCLEOTIDE SEQUENCE</scope>
    <source>
        <strain evidence="1">NIES 2893</strain>
    </source>
</reference>
<organism evidence="1 2">
    <name type="scientific">Pycnococcus provasolii</name>
    <dbReference type="NCBI Taxonomy" id="41880"/>
    <lineage>
        <taxon>Eukaryota</taxon>
        <taxon>Viridiplantae</taxon>
        <taxon>Chlorophyta</taxon>
        <taxon>Pseudoscourfieldiophyceae</taxon>
        <taxon>Pseudoscourfieldiales</taxon>
        <taxon>Pycnococcaceae</taxon>
        <taxon>Pycnococcus</taxon>
    </lineage>
</organism>
<accession>A0A830HDR4</accession>
<name>A0A830HDR4_9CHLO</name>
<proteinExistence type="predicted"/>
<dbReference type="AlphaFoldDB" id="A0A830HDR4"/>
<sequence>MWRKAPGANCTDVNACEIAPCFPDVECTDMPAPAEGRTCGACPPLFKGNGTVCEVEDDKAFEASIVNAIKALPLDLVAVIGMAQERIGNESSAPYEQLALAHMDIKMNNFTADKFNGKLRAAFTRATASVMEVHEPSAIVTDLKPYVAALSPDPNPEESVPSVDMTFFADGACRTPFDGTPTSATVESGKCVELKKGEDGVVVKVMIADKVYIGVDETCEKAQVNHGRG</sequence>